<dbReference type="InterPro" id="IPR001304">
    <property type="entry name" value="C-type_lectin-like"/>
</dbReference>
<dbReference type="PANTHER" id="PTHR15028:SF6">
    <property type="entry name" value="B-CELL DIFFERENTIATION ANTIGEN CD72"/>
    <property type="match status" value="1"/>
</dbReference>
<dbReference type="GO" id="GO:0030246">
    <property type="term" value="F:carbohydrate binding"/>
    <property type="evidence" value="ECO:0007669"/>
    <property type="project" value="UniProtKB-KW"/>
</dbReference>
<feature type="region of interest" description="Disordered" evidence="2">
    <location>
        <begin position="45"/>
        <end position="67"/>
    </location>
</feature>
<dbReference type="InterPro" id="IPR039689">
    <property type="entry name" value="CD72"/>
</dbReference>
<name>A0A151NYD8_ALLMI</name>
<evidence type="ECO:0000259" key="4">
    <source>
        <dbReference type="PROSITE" id="PS50041"/>
    </source>
</evidence>
<dbReference type="AlphaFoldDB" id="A0A151NYD8"/>
<accession>A0A151NYD8</accession>
<evidence type="ECO:0000313" key="6">
    <source>
        <dbReference type="Proteomes" id="UP000050525"/>
    </source>
</evidence>
<dbReference type="InterPro" id="IPR016186">
    <property type="entry name" value="C-type_lectin-like/link_sf"/>
</dbReference>
<proteinExistence type="predicted"/>
<evidence type="ECO:0000313" key="5">
    <source>
        <dbReference type="EMBL" id="KYO41891.1"/>
    </source>
</evidence>
<dbReference type="Pfam" id="PF00059">
    <property type="entry name" value="Lectin_C"/>
    <property type="match status" value="2"/>
</dbReference>
<keyword evidence="6" id="KW-1185">Reference proteome</keyword>
<feature type="transmembrane region" description="Helical" evidence="3">
    <location>
        <begin position="83"/>
        <end position="104"/>
    </location>
</feature>
<evidence type="ECO:0000256" key="1">
    <source>
        <dbReference type="SAM" id="Coils"/>
    </source>
</evidence>
<keyword evidence="1" id="KW-0175">Coiled coil</keyword>
<evidence type="ECO:0000256" key="2">
    <source>
        <dbReference type="SAM" id="MobiDB-lite"/>
    </source>
</evidence>
<dbReference type="SUPFAM" id="SSF56436">
    <property type="entry name" value="C-type lectin-like"/>
    <property type="match status" value="2"/>
</dbReference>
<gene>
    <name evidence="5" type="ORF">Y1Q_0022064</name>
</gene>
<dbReference type="PROSITE" id="PS50041">
    <property type="entry name" value="C_TYPE_LECTIN_2"/>
    <property type="match status" value="2"/>
</dbReference>
<protein>
    <submittedName>
        <fullName evidence="5">Killer cell lectin-like receptor subfamily F member 1</fullName>
    </submittedName>
</protein>
<dbReference type="SMART" id="SM00034">
    <property type="entry name" value="CLECT"/>
    <property type="match status" value="2"/>
</dbReference>
<evidence type="ECO:0000256" key="3">
    <source>
        <dbReference type="SAM" id="Phobius"/>
    </source>
</evidence>
<dbReference type="GO" id="GO:0005886">
    <property type="term" value="C:plasma membrane"/>
    <property type="evidence" value="ECO:0007669"/>
    <property type="project" value="InterPro"/>
</dbReference>
<keyword evidence="3" id="KW-0472">Membrane</keyword>
<feature type="domain" description="C-type lectin" evidence="4">
    <location>
        <begin position="217"/>
        <end position="317"/>
    </location>
</feature>
<dbReference type="PANTHER" id="PTHR15028">
    <property type="entry name" value="CD72-RELATED"/>
    <property type="match status" value="1"/>
</dbReference>
<dbReference type="GO" id="GO:0004888">
    <property type="term" value="F:transmembrane signaling receptor activity"/>
    <property type="evidence" value="ECO:0007669"/>
    <property type="project" value="InterPro"/>
</dbReference>
<comment type="caution">
    <text evidence="5">The sequence shown here is derived from an EMBL/GenBank/DDBJ whole genome shotgun (WGS) entry which is preliminary data.</text>
</comment>
<dbReference type="Proteomes" id="UP000050525">
    <property type="component" value="Unassembled WGS sequence"/>
</dbReference>
<feature type="domain" description="C-type lectin" evidence="4">
    <location>
        <begin position="501"/>
        <end position="580"/>
    </location>
</feature>
<feature type="transmembrane region" description="Helical" evidence="3">
    <location>
        <begin position="367"/>
        <end position="388"/>
    </location>
</feature>
<keyword evidence="3" id="KW-0812">Transmembrane</keyword>
<dbReference type="eggNOG" id="KOG4297">
    <property type="taxonomic scope" value="Eukaryota"/>
</dbReference>
<dbReference type="Gene3D" id="3.10.100.10">
    <property type="entry name" value="Mannose-Binding Protein A, subunit A"/>
    <property type="match status" value="2"/>
</dbReference>
<feature type="coiled-coil region" evidence="1">
    <location>
        <begin position="419"/>
        <end position="481"/>
    </location>
</feature>
<dbReference type="STRING" id="8496.A0A151NYD8"/>
<feature type="coiled-coil region" evidence="1">
    <location>
        <begin position="135"/>
        <end position="197"/>
    </location>
</feature>
<organism evidence="5 6">
    <name type="scientific">Alligator mississippiensis</name>
    <name type="common">American alligator</name>
    <dbReference type="NCBI Taxonomy" id="8496"/>
    <lineage>
        <taxon>Eukaryota</taxon>
        <taxon>Metazoa</taxon>
        <taxon>Chordata</taxon>
        <taxon>Craniata</taxon>
        <taxon>Vertebrata</taxon>
        <taxon>Euteleostomi</taxon>
        <taxon>Archelosauria</taxon>
        <taxon>Archosauria</taxon>
        <taxon>Crocodylia</taxon>
        <taxon>Alligatoridae</taxon>
        <taxon>Alligatorinae</taxon>
        <taxon>Alligator</taxon>
    </lineage>
</organism>
<reference evidence="5 6" key="1">
    <citation type="journal article" date="2012" name="Genome Biol.">
        <title>Sequencing three crocodilian genomes to illuminate the evolution of archosaurs and amniotes.</title>
        <authorList>
            <person name="St John J.A."/>
            <person name="Braun E.L."/>
            <person name="Isberg S.R."/>
            <person name="Miles L.G."/>
            <person name="Chong A.Y."/>
            <person name="Gongora J."/>
            <person name="Dalzell P."/>
            <person name="Moran C."/>
            <person name="Bed'hom B."/>
            <person name="Abzhanov A."/>
            <person name="Burgess S.C."/>
            <person name="Cooksey A.M."/>
            <person name="Castoe T.A."/>
            <person name="Crawford N.G."/>
            <person name="Densmore L.D."/>
            <person name="Drew J.C."/>
            <person name="Edwards S.V."/>
            <person name="Faircloth B.C."/>
            <person name="Fujita M.K."/>
            <person name="Greenwold M.J."/>
            <person name="Hoffmann F.G."/>
            <person name="Howard J.M."/>
            <person name="Iguchi T."/>
            <person name="Janes D.E."/>
            <person name="Khan S.Y."/>
            <person name="Kohno S."/>
            <person name="de Koning A.J."/>
            <person name="Lance S.L."/>
            <person name="McCarthy F.M."/>
            <person name="McCormack J.E."/>
            <person name="Merchant M.E."/>
            <person name="Peterson D.G."/>
            <person name="Pollock D.D."/>
            <person name="Pourmand N."/>
            <person name="Raney B.J."/>
            <person name="Roessler K.A."/>
            <person name="Sanford J.R."/>
            <person name="Sawyer R.H."/>
            <person name="Schmidt C.J."/>
            <person name="Triplett E.W."/>
            <person name="Tuberville T.D."/>
            <person name="Venegas-Anaya M."/>
            <person name="Howard J.T."/>
            <person name="Jarvis E.D."/>
            <person name="Guillette L.J.Jr."/>
            <person name="Glenn T.C."/>
            <person name="Green R.E."/>
            <person name="Ray D.A."/>
        </authorList>
    </citation>
    <scope>NUCLEOTIDE SEQUENCE [LARGE SCALE GENOMIC DNA]</scope>
    <source>
        <strain evidence="5">KSC_2009_1</strain>
    </source>
</reference>
<keyword evidence="3" id="KW-1133">Transmembrane helix</keyword>
<sequence>MMGENVTYADLQFSKPALGHSATPQVQGTAMHEVDSTYENLHLGAVGEGPPGHGAQQRGGEQEPEAELTAGWEPRWSAWPLPLALLAACLALLATTIALGVCYWQERQRLQQASHAHAAERDGLWQQAGAQEQRLGQAGAVLAQAQERLAQTQAELAREREKGNRSQMELQKTTTDLQQAQKLAWDLQQQLNKTARDLATARSCQVTGCCPETWVLHRGKCLFLSKEKKSWEDSKEWCEQESSWLLILRGREWDQTKMPSFLTTTDTGYWIGLQRKGAWDQWFWIDGTPHPKEQKMPWSGYYGVIKEGSLDSSGPWNGKYRWISPAAPGEADDTYENLQLGPMGEGPAGRGVQQCGEPRRSARPLPLVLLAACLALLVTTIALGVCYWQQGQWLQQVSAAHAAERNGLWQQAGAQEQRLGQAGAALVQAQEELARTRAELMRAWQEGNHSQEELQETKAALAWAQEEAQDLRQELNKTATALADVRPCQVTDCCPETWVLHRGKCLFLSKEKKTWLDSKEACAQESSRLLITRDWDHRTMPSFFAHLETSYWIGLRWRWDLRTEPELWQWEDGTPYSFESATGHGLFGIIKRGSIGREGWYDDRRPWVCEKPAGRPQGAAQADPRL</sequence>
<dbReference type="InterPro" id="IPR016187">
    <property type="entry name" value="CTDL_fold"/>
</dbReference>
<dbReference type="EMBL" id="AKHW03001546">
    <property type="protein sequence ID" value="KYO41891.1"/>
    <property type="molecule type" value="Genomic_DNA"/>
</dbReference>